<organism evidence="2">
    <name type="scientific">Drosophila sechellia</name>
    <name type="common">Fruit fly</name>
    <dbReference type="NCBI Taxonomy" id="7238"/>
    <lineage>
        <taxon>Eukaryota</taxon>
        <taxon>Metazoa</taxon>
        <taxon>Ecdysozoa</taxon>
        <taxon>Arthropoda</taxon>
        <taxon>Hexapoda</taxon>
        <taxon>Insecta</taxon>
        <taxon>Pterygota</taxon>
        <taxon>Neoptera</taxon>
        <taxon>Endopterygota</taxon>
        <taxon>Diptera</taxon>
        <taxon>Brachycera</taxon>
        <taxon>Muscomorpha</taxon>
        <taxon>Ephydroidea</taxon>
        <taxon>Drosophilidae</taxon>
        <taxon>Drosophila</taxon>
        <taxon>Sophophora</taxon>
    </lineage>
</organism>
<dbReference type="EMBL" id="CH480820">
    <property type="protein sequence ID" value="EDW54153.1"/>
    <property type="molecule type" value="Genomic_DNA"/>
</dbReference>
<proteinExistence type="predicted"/>
<name>B4I308_DROSE</name>
<keyword evidence="2" id="KW-1185">Reference proteome</keyword>
<dbReference type="HOGENOM" id="CLU_3034602_0_0_1"/>
<sequence length="55" mass="6019">MPRSPEHSPGELNSRQLCINIAPNLALKFNETLAFSAPPLLQLRDSCGGVPETMR</sequence>
<dbReference type="AlphaFoldDB" id="B4I308"/>
<evidence type="ECO:0000313" key="2">
    <source>
        <dbReference type="Proteomes" id="UP000001292"/>
    </source>
</evidence>
<dbReference type="Proteomes" id="UP000001292">
    <property type="component" value="Unassembled WGS sequence"/>
</dbReference>
<gene>
    <name evidence="1" type="primary">Dsec\GM18423</name>
    <name evidence="1" type="ORF">Dsec_GM18423</name>
</gene>
<accession>B4I308</accession>
<evidence type="ECO:0000313" key="1">
    <source>
        <dbReference type="EMBL" id="EDW54153.1"/>
    </source>
</evidence>
<reference evidence="1 2" key="1">
    <citation type="journal article" date="2007" name="Nature">
        <title>Evolution of genes and genomes on the Drosophila phylogeny.</title>
        <authorList>
            <consortium name="Drosophila 12 Genomes Consortium"/>
            <person name="Clark A.G."/>
            <person name="Eisen M.B."/>
            <person name="Smith D.R."/>
            <person name="Bergman C.M."/>
            <person name="Oliver B."/>
            <person name="Markow T.A."/>
            <person name="Kaufman T.C."/>
            <person name="Kellis M."/>
            <person name="Gelbart W."/>
            <person name="Iyer V.N."/>
            <person name="Pollard D.A."/>
            <person name="Sackton T.B."/>
            <person name="Larracuente A.M."/>
            <person name="Singh N.D."/>
            <person name="Abad J.P."/>
            <person name="Abt D.N."/>
            <person name="Adryan B."/>
            <person name="Aguade M."/>
            <person name="Akashi H."/>
            <person name="Anderson W.W."/>
            <person name="Aquadro C.F."/>
            <person name="Ardell D.H."/>
            <person name="Arguello R."/>
            <person name="Artieri C.G."/>
            <person name="Barbash D.A."/>
            <person name="Barker D."/>
            <person name="Barsanti P."/>
            <person name="Batterham P."/>
            <person name="Batzoglou S."/>
            <person name="Begun D."/>
            <person name="Bhutkar A."/>
            <person name="Blanco E."/>
            <person name="Bosak S.A."/>
            <person name="Bradley R.K."/>
            <person name="Brand A.D."/>
            <person name="Brent M.R."/>
            <person name="Brooks A.N."/>
            <person name="Brown R.H."/>
            <person name="Butlin R.K."/>
            <person name="Caggese C."/>
            <person name="Calvi B.R."/>
            <person name="Bernardo de Carvalho A."/>
            <person name="Caspi A."/>
            <person name="Castrezana S."/>
            <person name="Celniker S.E."/>
            <person name="Chang J.L."/>
            <person name="Chapple C."/>
            <person name="Chatterji S."/>
            <person name="Chinwalla A."/>
            <person name="Civetta A."/>
            <person name="Clifton S.W."/>
            <person name="Comeron J.M."/>
            <person name="Costello J.C."/>
            <person name="Coyne J.A."/>
            <person name="Daub J."/>
            <person name="David R.G."/>
            <person name="Delcher A.L."/>
            <person name="Delehaunty K."/>
            <person name="Do C.B."/>
            <person name="Ebling H."/>
            <person name="Edwards K."/>
            <person name="Eickbush T."/>
            <person name="Evans J.D."/>
            <person name="Filipski A."/>
            <person name="Findeiss S."/>
            <person name="Freyhult E."/>
            <person name="Fulton L."/>
            <person name="Fulton R."/>
            <person name="Garcia A.C."/>
            <person name="Gardiner A."/>
            <person name="Garfield D.A."/>
            <person name="Garvin B.E."/>
            <person name="Gibson G."/>
            <person name="Gilbert D."/>
            <person name="Gnerre S."/>
            <person name="Godfrey J."/>
            <person name="Good R."/>
            <person name="Gotea V."/>
            <person name="Gravely B."/>
            <person name="Greenberg A.J."/>
            <person name="Griffiths-Jones S."/>
            <person name="Gross S."/>
            <person name="Guigo R."/>
            <person name="Gustafson E.A."/>
            <person name="Haerty W."/>
            <person name="Hahn M.W."/>
            <person name="Halligan D.L."/>
            <person name="Halpern A.L."/>
            <person name="Halter G.M."/>
            <person name="Han M.V."/>
            <person name="Heger A."/>
            <person name="Hillier L."/>
            <person name="Hinrichs A.S."/>
            <person name="Holmes I."/>
            <person name="Hoskins R.A."/>
            <person name="Hubisz M.J."/>
            <person name="Hultmark D."/>
            <person name="Huntley M.A."/>
            <person name="Jaffe D.B."/>
            <person name="Jagadeeshan S."/>
            <person name="Jeck W.R."/>
            <person name="Johnson J."/>
            <person name="Jones C.D."/>
            <person name="Jordan W.C."/>
            <person name="Karpen G.H."/>
            <person name="Kataoka E."/>
            <person name="Keightley P.D."/>
            <person name="Kheradpour P."/>
            <person name="Kirkness E.F."/>
            <person name="Koerich L.B."/>
            <person name="Kristiansen K."/>
            <person name="Kudrna D."/>
            <person name="Kulathinal R.J."/>
            <person name="Kumar S."/>
            <person name="Kwok R."/>
            <person name="Lander E."/>
            <person name="Langley C.H."/>
            <person name="Lapoint R."/>
            <person name="Lazzaro B.P."/>
            <person name="Lee S.J."/>
            <person name="Levesque L."/>
            <person name="Li R."/>
            <person name="Lin C.F."/>
            <person name="Lin M.F."/>
            <person name="Lindblad-Toh K."/>
            <person name="Llopart A."/>
            <person name="Long M."/>
            <person name="Low L."/>
            <person name="Lozovsky E."/>
            <person name="Lu J."/>
            <person name="Luo M."/>
            <person name="Machado C.A."/>
            <person name="Makalowski W."/>
            <person name="Marzo M."/>
            <person name="Matsuda M."/>
            <person name="Matzkin L."/>
            <person name="McAllister B."/>
            <person name="McBride C.S."/>
            <person name="McKernan B."/>
            <person name="McKernan K."/>
            <person name="Mendez-Lago M."/>
            <person name="Minx P."/>
            <person name="Mollenhauer M.U."/>
            <person name="Montooth K."/>
            <person name="Mount S.M."/>
            <person name="Mu X."/>
            <person name="Myers E."/>
            <person name="Negre B."/>
            <person name="Newfeld S."/>
            <person name="Nielsen R."/>
            <person name="Noor M.A."/>
            <person name="O'Grady P."/>
            <person name="Pachter L."/>
            <person name="Papaceit M."/>
            <person name="Parisi M.J."/>
            <person name="Parisi M."/>
            <person name="Parts L."/>
            <person name="Pedersen J.S."/>
            <person name="Pesole G."/>
            <person name="Phillippy A.M."/>
            <person name="Ponting C.P."/>
            <person name="Pop M."/>
            <person name="Porcelli D."/>
            <person name="Powell J.R."/>
            <person name="Prohaska S."/>
            <person name="Pruitt K."/>
            <person name="Puig M."/>
            <person name="Quesneville H."/>
            <person name="Ram K.R."/>
            <person name="Rand D."/>
            <person name="Rasmussen M.D."/>
            <person name="Reed L.K."/>
            <person name="Reenan R."/>
            <person name="Reily A."/>
            <person name="Remington K.A."/>
            <person name="Rieger T.T."/>
            <person name="Ritchie M.G."/>
            <person name="Robin C."/>
            <person name="Rogers Y.H."/>
            <person name="Rohde C."/>
            <person name="Rozas J."/>
            <person name="Rubenfield M.J."/>
            <person name="Ruiz A."/>
            <person name="Russo S."/>
            <person name="Salzberg S.L."/>
            <person name="Sanchez-Gracia A."/>
            <person name="Saranga D.J."/>
            <person name="Sato H."/>
            <person name="Schaeffer S.W."/>
            <person name="Schatz M.C."/>
            <person name="Schlenke T."/>
            <person name="Schwartz R."/>
            <person name="Segarra C."/>
            <person name="Singh R.S."/>
            <person name="Sirot L."/>
            <person name="Sirota M."/>
            <person name="Sisneros N.B."/>
            <person name="Smith C.D."/>
            <person name="Smith T.F."/>
            <person name="Spieth J."/>
            <person name="Stage D.E."/>
            <person name="Stark A."/>
            <person name="Stephan W."/>
            <person name="Strausberg R.L."/>
            <person name="Strempel S."/>
            <person name="Sturgill D."/>
            <person name="Sutton G."/>
            <person name="Sutton G.G."/>
            <person name="Tao W."/>
            <person name="Teichmann S."/>
            <person name="Tobari Y.N."/>
            <person name="Tomimura Y."/>
            <person name="Tsolas J.M."/>
            <person name="Valente V.L."/>
            <person name="Venter E."/>
            <person name="Venter J.C."/>
            <person name="Vicario S."/>
            <person name="Vieira F.G."/>
            <person name="Vilella A.J."/>
            <person name="Villasante A."/>
            <person name="Walenz B."/>
            <person name="Wang J."/>
            <person name="Wasserman M."/>
            <person name="Watts T."/>
            <person name="Wilson D."/>
            <person name="Wilson R.K."/>
            <person name="Wing R.A."/>
            <person name="Wolfner M.F."/>
            <person name="Wong A."/>
            <person name="Wong G.K."/>
            <person name="Wu C.I."/>
            <person name="Wu G."/>
            <person name="Yamamoto D."/>
            <person name="Yang H.P."/>
            <person name="Yang S.P."/>
            <person name="Yorke J.A."/>
            <person name="Yoshida K."/>
            <person name="Zdobnov E."/>
            <person name="Zhang P."/>
            <person name="Zhang Y."/>
            <person name="Zimin A.V."/>
            <person name="Baldwin J."/>
            <person name="Abdouelleil A."/>
            <person name="Abdulkadir J."/>
            <person name="Abebe A."/>
            <person name="Abera B."/>
            <person name="Abreu J."/>
            <person name="Acer S.C."/>
            <person name="Aftuck L."/>
            <person name="Alexander A."/>
            <person name="An P."/>
            <person name="Anderson E."/>
            <person name="Anderson S."/>
            <person name="Arachi H."/>
            <person name="Azer M."/>
            <person name="Bachantsang P."/>
            <person name="Barry A."/>
            <person name="Bayul T."/>
            <person name="Berlin A."/>
            <person name="Bessette D."/>
            <person name="Bloom T."/>
            <person name="Blye J."/>
            <person name="Boguslavskiy L."/>
            <person name="Bonnet C."/>
            <person name="Boukhgalter B."/>
            <person name="Bourzgui I."/>
            <person name="Brown A."/>
            <person name="Cahill P."/>
            <person name="Channer S."/>
            <person name="Cheshatsang Y."/>
            <person name="Chuda L."/>
            <person name="Citroen M."/>
            <person name="Collymore A."/>
            <person name="Cooke P."/>
            <person name="Costello M."/>
            <person name="D'Aco K."/>
            <person name="Daza R."/>
            <person name="De Haan G."/>
            <person name="DeGray S."/>
            <person name="DeMaso C."/>
            <person name="Dhargay N."/>
            <person name="Dooley K."/>
            <person name="Dooley E."/>
            <person name="Doricent M."/>
            <person name="Dorje P."/>
            <person name="Dorjee K."/>
            <person name="Dupes A."/>
            <person name="Elong R."/>
            <person name="Falk J."/>
            <person name="Farina A."/>
            <person name="Faro S."/>
            <person name="Ferguson D."/>
            <person name="Fisher S."/>
            <person name="Foley C.D."/>
            <person name="Franke A."/>
            <person name="Friedrich D."/>
            <person name="Gadbois L."/>
            <person name="Gearin G."/>
            <person name="Gearin C.R."/>
            <person name="Giannoukos G."/>
            <person name="Goode T."/>
            <person name="Graham J."/>
            <person name="Grandbois E."/>
            <person name="Grewal S."/>
            <person name="Gyaltsen K."/>
            <person name="Hafez N."/>
            <person name="Hagos B."/>
            <person name="Hall J."/>
            <person name="Henson C."/>
            <person name="Hollinger A."/>
            <person name="Honan T."/>
            <person name="Huard M.D."/>
            <person name="Hughes L."/>
            <person name="Hurhula B."/>
            <person name="Husby M.E."/>
            <person name="Kamat A."/>
            <person name="Kanga B."/>
            <person name="Kashin S."/>
            <person name="Khazanovich D."/>
            <person name="Kisner P."/>
            <person name="Lance K."/>
            <person name="Lara M."/>
            <person name="Lee W."/>
            <person name="Lennon N."/>
            <person name="Letendre F."/>
            <person name="LeVine R."/>
            <person name="Lipovsky A."/>
            <person name="Liu X."/>
            <person name="Liu J."/>
            <person name="Liu S."/>
            <person name="Lokyitsang T."/>
            <person name="Lokyitsang Y."/>
            <person name="Lubonja R."/>
            <person name="Lui A."/>
            <person name="MacDonald P."/>
            <person name="Magnisalis V."/>
            <person name="Maru K."/>
            <person name="Matthews C."/>
            <person name="McCusker W."/>
            <person name="McDonough S."/>
            <person name="Mehta T."/>
            <person name="Meldrim J."/>
            <person name="Meneus L."/>
            <person name="Mihai O."/>
            <person name="Mihalev A."/>
            <person name="Mihova T."/>
            <person name="Mittelman R."/>
            <person name="Mlenga V."/>
            <person name="Montmayeur A."/>
            <person name="Mulrain L."/>
            <person name="Navidi A."/>
            <person name="Naylor J."/>
            <person name="Negash T."/>
            <person name="Nguyen T."/>
            <person name="Nguyen N."/>
            <person name="Nicol R."/>
            <person name="Norbu C."/>
            <person name="Norbu N."/>
            <person name="Novod N."/>
            <person name="O'Neill B."/>
            <person name="Osman S."/>
            <person name="Markiewicz E."/>
            <person name="Oyono O.L."/>
            <person name="Patti C."/>
            <person name="Phunkhang P."/>
            <person name="Pierre F."/>
            <person name="Priest M."/>
            <person name="Raghuraman S."/>
            <person name="Rege F."/>
            <person name="Reyes R."/>
            <person name="Rise C."/>
            <person name="Rogov P."/>
            <person name="Ross K."/>
            <person name="Ryan E."/>
            <person name="Settipalli S."/>
            <person name="Shea T."/>
            <person name="Sherpa N."/>
            <person name="Shi L."/>
            <person name="Shih D."/>
            <person name="Sparrow T."/>
            <person name="Spaulding J."/>
            <person name="Stalker J."/>
            <person name="Stange-Thomann N."/>
            <person name="Stavropoulos S."/>
            <person name="Stone C."/>
            <person name="Strader C."/>
            <person name="Tesfaye S."/>
            <person name="Thomson T."/>
            <person name="Thoulutsang Y."/>
            <person name="Thoulutsang D."/>
            <person name="Topham K."/>
            <person name="Topping I."/>
            <person name="Tsamla T."/>
            <person name="Vassiliev H."/>
            <person name="Vo A."/>
            <person name="Wangchuk T."/>
            <person name="Wangdi T."/>
            <person name="Weiand M."/>
            <person name="Wilkinson J."/>
            <person name="Wilson A."/>
            <person name="Yadav S."/>
            <person name="Young G."/>
            <person name="Yu Q."/>
            <person name="Zembek L."/>
            <person name="Zhong D."/>
            <person name="Zimmer A."/>
            <person name="Zwirko Z."/>
            <person name="Jaffe D.B."/>
            <person name="Alvarez P."/>
            <person name="Brockman W."/>
            <person name="Butler J."/>
            <person name="Chin C."/>
            <person name="Gnerre S."/>
            <person name="Grabherr M."/>
            <person name="Kleber M."/>
            <person name="Mauceli E."/>
            <person name="MacCallum I."/>
        </authorList>
    </citation>
    <scope>NUCLEOTIDE SEQUENCE [LARGE SCALE GENOMIC DNA]</scope>
    <source>
        <strain evidence="2">Rob3c / Tucson 14021-0248.25</strain>
    </source>
</reference>
<protein>
    <submittedName>
        <fullName evidence="1">GM18423</fullName>
    </submittedName>
</protein>